<keyword evidence="1" id="KW-0614">Plasmid</keyword>
<dbReference type="RefSeq" id="WP_201083942.1">
    <property type="nucleotide sequence ID" value="NZ_CP067425.2"/>
</dbReference>
<proteinExistence type="predicted"/>
<gene>
    <name evidence="1" type="ORF">IGS68_35125</name>
</gene>
<evidence type="ECO:0000313" key="1">
    <source>
        <dbReference type="EMBL" id="QQP94045.1"/>
    </source>
</evidence>
<sequence>MTSIVHLRPEIPSAVDEAAARLALAGASPDQARWLLEAEHPFMRSLAGEILDRLTVYQTAAPWHLYPIEEHGQKLSSLVVGMHEDEADAVIDRYLEPIEADLVARGFCTEVARSWCEDLAGETMISAQVLSFSV</sequence>
<organism evidence="1 2">
    <name type="scientific">Skermanella cutis</name>
    <dbReference type="NCBI Taxonomy" id="2775420"/>
    <lineage>
        <taxon>Bacteria</taxon>
        <taxon>Pseudomonadati</taxon>
        <taxon>Pseudomonadota</taxon>
        <taxon>Alphaproteobacteria</taxon>
        <taxon>Rhodospirillales</taxon>
        <taxon>Azospirillaceae</taxon>
        <taxon>Skermanella</taxon>
    </lineage>
</organism>
<dbReference type="EMBL" id="CP067425">
    <property type="protein sequence ID" value="QQP94045.1"/>
    <property type="molecule type" value="Genomic_DNA"/>
</dbReference>
<evidence type="ECO:0000313" key="2">
    <source>
        <dbReference type="Proteomes" id="UP000595197"/>
    </source>
</evidence>
<protein>
    <submittedName>
        <fullName evidence="1">Uncharacterized protein</fullName>
    </submittedName>
</protein>
<keyword evidence="2" id="KW-1185">Reference proteome</keyword>
<geneLocation type="plasmid" evidence="1 2">
    <name>pTT6-5</name>
</geneLocation>
<reference evidence="1" key="1">
    <citation type="submission" date="2021-02" db="EMBL/GenBank/DDBJ databases">
        <title>Skermanella TT6 skin isolate.</title>
        <authorList>
            <person name="Lee K."/>
            <person name="Ganzorig M."/>
        </authorList>
    </citation>
    <scope>NUCLEOTIDE SEQUENCE</scope>
    <source>
        <strain evidence="1">TT6</strain>
    </source>
</reference>
<name>A0ABX7BI49_9PROT</name>
<dbReference type="Proteomes" id="UP000595197">
    <property type="component" value="Plasmid pTT6-5"/>
</dbReference>
<accession>A0ABX7BI49</accession>